<feature type="transmembrane region" description="Helical" evidence="3">
    <location>
        <begin position="421"/>
        <end position="441"/>
    </location>
</feature>
<evidence type="ECO:0000256" key="1">
    <source>
        <dbReference type="SAM" id="Coils"/>
    </source>
</evidence>
<evidence type="ECO:0000313" key="5">
    <source>
        <dbReference type="Proteomes" id="UP000747110"/>
    </source>
</evidence>
<gene>
    <name evidence="4" type="ORF">Vretifemale_19301</name>
</gene>
<dbReference type="InterPro" id="IPR017441">
    <property type="entry name" value="Protein_kinase_ATP_BS"/>
</dbReference>
<dbReference type="Gene3D" id="3.30.200.20">
    <property type="entry name" value="Phosphorylase Kinase, domain 1"/>
    <property type="match status" value="1"/>
</dbReference>
<dbReference type="InterPro" id="IPR006189">
    <property type="entry name" value="CHASE_dom"/>
</dbReference>
<dbReference type="Pfam" id="PF07714">
    <property type="entry name" value="PK_Tyr_Ser-Thr"/>
    <property type="match status" value="2"/>
</dbReference>
<proteinExistence type="predicted"/>
<keyword evidence="1" id="KW-0175">Coiled coil</keyword>
<name>A0A8J4D195_9CHLO</name>
<feature type="region of interest" description="Disordered" evidence="2">
    <location>
        <begin position="946"/>
        <end position="972"/>
    </location>
</feature>
<dbReference type="PROSITE" id="PS50839">
    <property type="entry name" value="CHASE"/>
    <property type="match status" value="1"/>
</dbReference>
<evidence type="ECO:0000256" key="2">
    <source>
        <dbReference type="SAM" id="MobiDB-lite"/>
    </source>
</evidence>
<keyword evidence="3" id="KW-1133">Transmembrane helix</keyword>
<sequence length="1108" mass="118888">MAEDTEVGNCHVAIDVPNGASGCGHYDAVAHQSAPLFIIPHDEEELPNIEQSACITVADAQPECLGTSETLDAGKLRSVVEKNSVATYHDSRHPFSHIAKRIRLGGGFGSARVGHAPDATEKKRKGNVKRKALLLAVRRDKKVVIVPILLLFLCLGLGLWGVFAASAQERRQRLNEAQNRAADKAQTIASELRACYLPVKVMQSFVTRYPYFPTLNATFASLATELLSLTAAGSIANMQLAPLGVVKAIEPLAGNEAALDHDLLADSKNRDFALRTIESHSLSLAGPYELVQGFKGAPARFPIFIHGVSPNETFGADRDATNCSVCYDPATRTKFWGFATVLIHWNRFLYDVVHINDLIDEGLQYRLTRPDDVDKTRLFVLGGQNESLREPVEVMITVPNNVWCLSVADARGWSPNWKWPLVAMVVAMSLLLSVLVGLALVGRTQQHLLLEEVLSANRQLEDAATALLSEKERMEALLRRQYNLIECLGLDPGNSQTGNGSAINGASSAASAAVLSGVTSNGGGGGGAADSAAATVMGHGPSTIGEHLASPADKIEEMRKMLLRGNRLSGTGKGSNGKLRDGANGDAGGDGSGGVRNSRGRKSANSGGLSTDLILGEMIGEGTFGKVYRGLWRGTEVAIKTIILPTNMSGKEKREKMAVMEAAISSSLAHPNVVATYTYQIKPLKDSSAQKTGRPSDELTASAIIVGNDKATDGGGSGQRLEDPLAPFKEDIDEAQNRAAGIHSYEVQLVLEYCDKGCLREALDAGIFFGQSGLNFSAILDTAADVAKALLHLHLNDVLHGDLKADNVMLKSCGGEGRGIMAKVADFGLAIKMDHRKTHVSATFQGTLTHMAPEVLLHGQMSKAADVFAFGVTMWEMFTGGLPYQGVPGALLGHLISKEGKRPVFPPGTPADFKDLAERCWHVDAVQRPGFEEILATLTALRGQQPWPTQPLSYNAMTPEQRQAAKRAEQEGVAASVRRRLLEEENARQSASAPLPRLHNHYHNRPGARGSGSGMTNSQSPDLYSSRPFRQHATSGDGSQHRSLQSPRCRSSRRGASRSRSKADEPIIMVGTRNISLSNAITSKSVLLEPISETRFEGDPDAPAQDVA</sequence>
<comment type="caution">
    <text evidence="4">The sequence shown here is derived from an EMBL/GenBank/DDBJ whole genome shotgun (WGS) entry which is preliminary data.</text>
</comment>
<dbReference type="AlphaFoldDB" id="A0A8J4D195"/>
<dbReference type="InterPro" id="IPR011009">
    <property type="entry name" value="Kinase-like_dom_sf"/>
</dbReference>
<dbReference type="SMART" id="SM01079">
    <property type="entry name" value="CHASE"/>
    <property type="match status" value="1"/>
</dbReference>
<dbReference type="InterPro" id="IPR000719">
    <property type="entry name" value="Prot_kinase_dom"/>
</dbReference>
<keyword evidence="3" id="KW-0472">Membrane</keyword>
<feature type="compositionally biased region" description="Polar residues" evidence="2">
    <location>
        <begin position="1032"/>
        <end position="1045"/>
    </location>
</feature>
<dbReference type="InterPro" id="IPR001245">
    <property type="entry name" value="Ser-Thr/Tyr_kinase_cat_dom"/>
</dbReference>
<dbReference type="SMART" id="SM00220">
    <property type="entry name" value="S_TKc"/>
    <property type="match status" value="1"/>
</dbReference>
<feature type="region of interest" description="Disordered" evidence="2">
    <location>
        <begin position="984"/>
        <end position="1067"/>
    </location>
</feature>
<dbReference type="GO" id="GO:0004674">
    <property type="term" value="F:protein serine/threonine kinase activity"/>
    <property type="evidence" value="ECO:0007669"/>
    <property type="project" value="TreeGrafter"/>
</dbReference>
<dbReference type="PROSITE" id="PS00108">
    <property type="entry name" value="PROTEIN_KINASE_ST"/>
    <property type="match status" value="1"/>
</dbReference>
<dbReference type="Pfam" id="PF03924">
    <property type="entry name" value="CHASE"/>
    <property type="match status" value="1"/>
</dbReference>
<feature type="transmembrane region" description="Helical" evidence="3">
    <location>
        <begin position="144"/>
        <end position="165"/>
    </location>
</feature>
<dbReference type="InterPro" id="IPR051681">
    <property type="entry name" value="Ser/Thr_Kinases-Pseudokinases"/>
</dbReference>
<evidence type="ECO:0000313" key="4">
    <source>
        <dbReference type="EMBL" id="GIL91710.1"/>
    </source>
</evidence>
<reference evidence="4" key="1">
    <citation type="journal article" date="2021" name="Proc. Natl. Acad. Sci. U.S.A.">
        <title>Three genomes in the algal genus Volvox reveal the fate of a haploid sex-determining region after a transition to homothallism.</title>
        <authorList>
            <person name="Yamamoto K."/>
            <person name="Hamaji T."/>
            <person name="Kawai-Toyooka H."/>
            <person name="Matsuzaki R."/>
            <person name="Takahashi F."/>
            <person name="Nishimura Y."/>
            <person name="Kawachi M."/>
            <person name="Noguchi H."/>
            <person name="Minakuchi Y."/>
            <person name="Umen J.G."/>
            <person name="Toyoda A."/>
            <person name="Nozaki H."/>
        </authorList>
    </citation>
    <scope>NUCLEOTIDE SEQUENCE</scope>
    <source>
        <strain evidence="4">NIES-3786</strain>
    </source>
</reference>
<dbReference type="Proteomes" id="UP000747110">
    <property type="component" value="Unassembled WGS sequence"/>
</dbReference>
<keyword evidence="3" id="KW-0812">Transmembrane</keyword>
<feature type="compositionally biased region" description="Gly residues" evidence="2">
    <location>
        <begin position="585"/>
        <end position="594"/>
    </location>
</feature>
<dbReference type="Gene3D" id="1.10.510.10">
    <property type="entry name" value="Transferase(Phosphotransferase) domain 1"/>
    <property type="match status" value="1"/>
</dbReference>
<evidence type="ECO:0000256" key="3">
    <source>
        <dbReference type="SAM" id="Phobius"/>
    </source>
</evidence>
<feature type="region of interest" description="Disordered" evidence="2">
    <location>
        <begin position="566"/>
        <end position="607"/>
    </location>
</feature>
<feature type="compositionally biased region" description="Polar residues" evidence="2">
    <location>
        <begin position="946"/>
        <end position="961"/>
    </location>
</feature>
<dbReference type="PANTHER" id="PTHR44329:SF214">
    <property type="entry name" value="PROTEIN KINASE DOMAIN-CONTAINING PROTEIN"/>
    <property type="match status" value="1"/>
</dbReference>
<feature type="coiled-coil region" evidence="1">
    <location>
        <begin position="450"/>
        <end position="480"/>
    </location>
</feature>
<keyword evidence="5" id="KW-1185">Reference proteome</keyword>
<dbReference type="PANTHER" id="PTHR44329">
    <property type="entry name" value="SERINE/THREONINE-PROTEIN KINASE TNNI3K-RELATED"/>
    <property type="match status" value="1"/>
</dbReference>
<dbReference type="InterPro" id="IPR008271">
    <property type="entry name" value="Ser/Thr_kinase_AS"/>
</dbReference>
<dbReference type="PROSITE" id="PS00107">
    <property type="entry name" value="PROTEIN_KINASE_ATP"/>
    <property type="match status" value="1"/>
</dbReference>
<feature type="compositionally biased region" description="Basic residues" evidence="2">
    <location>
        <begin position="1050"/>
        <end position="1060"/>
    </location>
</feature>
<dbReference type="EMBL" id="BNCP01000068">
    <property type="protein sequence ID" value="GIL91710.1"/>
    <property type="molecule type" value="Genomic_DNA"/>
</dbReference>
<feature type="compositionally biased region" description="Polar residues" evidence="2">
    <location>
        <begin position="1014"/>
        <end position="1023"/>
    </location>
</feature>
<dbReference type="GO" id="GO:0005524">
    <property type="term" value="F:ATP binding"/>
    <property type="evidence" value="ECO:0007669"/>
    <property type="project" value="UniProtKB-UniRule"/>
</dbReference>
<dbReference type="OrthoDB" id="540454at2759"/>
<organism evidence="4 5">
    <name type="scientific">Volvox reticuliferus</name>
    <dbReference type="NCBI Taxonomy" id="1737510"/>
    <lineage>
        <taxon>Eukaryota</taxon>
        <taxon>Viridiplantae</taxon>
        <taxon>Chlorophyta</taxon>
        <taxon>core chlorophytes</taxon>
        <taxon>Chlorophyceae</taxon>
        <taxon>CS clade</taxon>
        <taxon>Chlamydomonadales</taxon>
        <taxon>Volvocaceae</taxon>
        <taxon>Volvox</taxon>
    </lineage>
</organism>
<accession>A0A8J4D195</accession>
<protein>
    <submittedName>
        <fullName evidence="4">Uncharacterized protein</fullName>
    </submittedName>
</protein>
<dbReference type="PROSITE" id="PS50011">
    <property type="entry name" value="PROTEIN_KINASE_DOM"/>
    <property type="match status" value="1"/>
</dbReference>
<dbReference type="PRINTS" id="PR00109">
    <property type="entry name" value="TYRKINASE"/>
</dbReference>
<dbReference type="SUPFAM" id="SSF56112">
    <property type="entry name" value="Protein kinase-like (PK-like)"/>
    <property type="match status" value="1"/>
</dbReference>